<dbReference type="Pfam" id="PF00046">
    <property type="entry name" value="Homeodomain"/>
    <property type="match status" value="1"/>
</dbReference>
<feature type="compositionally biased region" description="Polar residues" evidence="12">
    <location>
        <begin position="850"/>
        <end position="864"/>
    </location>
</feature>
<dbReference type="GO" id="GO:0000977">
    <property type="term" value="F:RNA polymerase II transcription regulatory region sequence-specific DNA binding"/>
    <property type="evidence" value="ECO:0007669"/>
    <property type="project" value="TreeGrafter"/>
</dbReference>
<dbReference type="EMBL" id="WVUK01000055">
    <property type="protein sequence ID" value="KAF7493642.1"/>
    <property type="molecule type" value="Genomic_DNA"/>
</dbReference>
<keyword evidence="8 9" id="KW-0539">Nucleus</keyword>
<reference evidence="16" key="3">
    <citation type="submission" date="2022-06" db="UniProtKB">
        <authorList>
            <consortium name="EnsemblMetazoa"/>
        </authorList>
    </citation>
    <scope>IDENTIFICATION</scope>
</reference>
<proteinExistence type="predicted"/>
<feature type="compositionally biased region" description="Acidic residues" evidence="12">
    <location>
        <begin position="729"/>
        <end position="742"/>
    </location>
</feature>
<dbReference type="InterPro" id="IPR001781">
    <property type="entry name" value="Znf_LIM"/>
</dbReference>
<dbReference type="FunFam" id="1.10.10.60:FF:000448">
    <property type="entry name" value="LIM/homeobox protein Lhx4"/>
    <property type="match status" value="1"/>
</dbReference>
<dbReference type="Gene3D" id="2.10.110.10">
    <property type="entry name" value="Cysteine Rich Protein"/>
    <property type="match status" value="2"/>
</dbReference>
<feature type="compositionally biased region" description="Low complexity" evidence="12">
    <location>
        <begin position="530"/>
        <end position="541"/>
    </location>
</feature>
<feature type="compositionally biased region" description="Gly residues" evidence="12">
    <location>
        <begin position="652"/>
        <end position="669"/>
    </location>
</feature>
<evidence type="ECO:0000256" key="9">
    <source>
        <dbReference type="PROSITE-ProRule" id="PRU00108"/>
    </source>
</evidence>
<feature type="region of interest" description="Disordered" evidence="12">
    <location>
        <begin position="1"/>
        <end position="47"/>
    </location>
</feature>
<feature type="compositionally biased region" description="Low complexity" evidence="12">
    <location>
        <begin position="174"/>
        <end position="197"/>
    </location>
</feature>
<feature type="compositionally biased region" description="Acidic residues" evidence="12">
    <location>
        <begin position="679"/>
        <end position="693"/>
    </location>
</feature>
<evidence type="ECO:0000259" key="13">
    <source>
        <dbReference type="PROSITE" id="PS50023"/>
    </source>
</evidence>
<dbReference type="CDD" id="cd00086">
    <property type="entry name" value="homeodomain"/>
    <property type="match status" value="1"/>
</dbReference>
<evidence type="ECO:0000256" key="5">
    <source>
        <dbReference type="ARBA" id="ARBA00023038"/>
    </source>
</evidence>
<keyword evidence="5 10" id="KW-0440">LIM domain</keyword>
<dbReference type="GO" id="GO:0030182">
    <property type="term" value="P:neuron differentiation"/>
    <property type="evidence" value="ECO:0007669"/>
    <property type="project" value="TreeGrafter"/>
</dbReference>
<evidence type="ECO:0000256" key="11">
    <source>
        <dbReference type="RuleBase" id="RU000682"/>
    </source>
</evidence>
<comment type="subcellular location">
    <subcellularLocation>
        <location evidence="1 9 11">Nucleus</location>
    </subcellularLocation>
</comment>
<evidence type="ECO:0000256" key="4">
    <source>
        <dbReference type="ARBA" id="ARBA00022833"/>
    </source>
</evidence>
<dbReference type="PANTHER" id="PTHR24208">
    <property type="entry name" value="LIM/HOMEOBOX PROTEIN LHX"/>
    <property type="match status" value="1"/>
</dbReference>
<evidence type="ECO:0000256" key="3">
    <source>
        <dbReference type="ARBA" id="ARBA00022737"/>
    </source>
</evidence>
<feature type="DNA-binding region" description="Homeobox" evidence="9">
    <location>
        <begin position="582"/>
        <end position="641"/>
    </location>
</feature>
<evidence type="ECO:0000256" key="8">
    <source>
        <dbReference type="ARBA" id="ARBA00023242"/>
    </source>
</evidence>
<evidence type="ECO:0000256" key="2">
    <source>
        <dbReference type="ARBA" id="ARBA00022723"/>
    </source>
</evidence>
<dbReference type="InterPro" id="IPR017970">
    <property type="entry name" value="Homeobox_CS"/>
</dbReference>
<dbReference type="CDD" id="cd09371">
    <property type="entry name" value="LIM1_Lmx1b"/>
    <property type="match status" value="1"/>
</dbReference>
<keyword evidence="6 9" id="KW-0238">DNA-binding</keyword>
<dbReference type="InterPro" id="IPR001356">
    <property type="entry name" value="HD"/>
</dbReference>
<protein>
    <submittedName>
        <fullName evidence="15">LIM/homeobox protein LMX-1.2</fullName>
    </submittedName>
</protein>
<feature type="compositionally biased region" description="Low complexity" evidence="12">
    <location>
        <begin position="830"/>
        <end position="843"/>
    </location>
</feature>
<evidence type="ECO:0000313" key="16">
    <source>
        <dbReference type="EnsemblMetazoa" id="KAF7493642.1"/>
    </source>
</evidence>
<keyword evidence="17" id="KW-1185">Reference proteome</keyword>
<feature type="region of interest" description="Disordered" evidence="12">
    <location>
        <begin position="641"/>
        <end position="864"/>
    </location>
</feature>
<feature type="compositionally biased region" description="Low complexity" evidence="12">
    <location>
        <begin position="793"/>
        <end position="809"/>
    </location>
</feature>
<reference evidence="17" key="1">
    <citation type="journal article" date="2020" name="PLoS Negl. Trop. Dis.">
        <title>High-quality nuclear genome for Sarcoptes scabiei-A critical resource for a neglected parasite.</title>
        <authorList>
            <person name="Korhonen P.K."/>
            <person name="Gasser R.B."/>
            <person name="Ma G."/>
            <person name="Wang T."/>
            <person name="Stroehlein A.J."/>
            <person name="Young N.D."/>
            <person name="Ang C.S."/>
            <person name="Fernando D.D."/>
            <person name="Lu H.C."/>
            <person name="Taylor S."/>
            <person name="Reynolds S.L."/>
            <person name="Mofiz E."/>
            <person name="Najaraj S.H."/>
            <person name="Gowda H."/>
            <person name="Madugundu A."/>
            <person name="Renuse S."/>
            <person name="Holt D."/>
            <person name="Pandey A."/>
            <person name="Papenfuss A.T."/>
            <person name="Fischer K."/>
        </authorList>
    </citation>
    <scope>NUCLEOTIDE SEQUENCE [LARGE SCALE GENOMIC DNA]</scope>
</reference>
<dbReference type="PROSITE" id="PS00027">
    <property type="entry name" value="HOMEOBOX_1"/>
    <property type="match status" value="1"/>
</dbReference>
<evidence type="ECO:0000313" key="15">
    <source>
        <dbReference type="EMBL" id="KAF7493642.1"/>
    </source>
</evidence>
<feature type="region of interest" description="Disordered" evidence="12">
    <location>
        <begin position="503"/>
        <end position="588"/>
    </location>
</feature>
<feature type="compositionally biased region" description="Low complexity" evidence="12">
    <location>
        <begin position="108"/>
        <end position="165"/>
    </location>
</feature>
<dbReference type="SMART" id="SM00132">
    <property type="entry name" value="LIM"/>
    <property type="match status" value="2"/>
</dbReference>
<evidence type="ECO:0000256" key="6">
    <source>
        <dbReference type="ARBA" id="ARBA00023125"/>
    </source>
</evidence>
<dbReference type="Pfam" id="PF00412">
    <property type="entry name" value="LIM"/>
    <property type="match status" value="2"/>
</dbReference>
<dbReference type="PROSITE" id="PS50071">
    <property type="entry name" value="HOMEOBOX_2"/>
    <property type="match status" value="1"/>
</dbReference>
<dbReference type="EnsemblMetazoa" id="SSS_4319s_mrna">
    <property type="protein sequence ID" value="KAF7493642.1"/>
    <property type="gene ID" value="SSS_4319"/>
</dbReference>
<dbReference type="FunFam" id="2.10.110.10:FF:000006">
    <property type="entry name" value="LIM homeobox transcription factor 1-beta"/>
    <property type="match status" value="1"/>
</dbReference>
<organism evidence="15">
    <name type="scientific">Sarcoptes scabiei</name>
    <name type="common">Itch mite</name>
    <name type="synonym">Acarus scabiei</name>
    <dbReference type="NCBI Taxonomy" id="52283"/>
    <lineage>
        <taxon>Eukaryota</taxon>
        <taxon>Metazoa</taxon>
        <taxon>Ecdysozoa</taxon>
        <taxon>Arthropoda</taxon>
        <taxon>Chelicerata</taxon>
        <taxon>Arachnida</taxon>
        <taxon>Acari</taxon>
        <taxon>Acariformes</taxon>
        <taxon>Sarcoptiformes</taxon>
        <taxon>Astigmata</taxon>
        <taxon>Psoroptidia</taxon>
        <taxon>Sarcoptoidea</taxon>
        <taxon>Sarcoptidae</taxon>
        <taxon>Sarcoptinae</taxon>
        <taxon>Sarcoptes</taxon>
    </lineage>
</organism>
<dbReference type="PROSITE" id="PS50023">
    <property type="entry name" value="LIM_DOMAIN_2"/>
    <property type="match status" value="2"/>
</dbReference>
<dbReference type="AlphaFoldDB" id="A0A834RDH2"/>
<evidence type="ECO:0000313" key="17">
    <source>
        <dbReference type="Proteomes" id="UP000070412"/>
    </source>
</evidence>
<dbReference type="SMART" id="SM00389">
    <property type="entry name" value="HOX"/>
    <property type="match status" value="1"/>
</dbReference>
<dbReference type="SUPFAM" id="SSF46689">
    <property type="entry name" value="Homeodomain-like"/>
    <property type="match status" value="1"/>
</dbReference>
<dbReference type="GO" id="GO:0005634">
    <property type="term" value="C:nucleus"/>
    <property type="evidence" value="ECO:0007669"/>
    <property type="project" value="UniProtKB-SubCell"/>
</dbReference>
<feature type="region of interest" description="Disordered" evidence="12">
    <location>
        <begin position="56"/>
        <end position="75"/>
    </location>
</feature>
<feature type="compositionally biased region" description="Low complexity" evidence="12">
    <location>
        <begin position="12"/>
        <end position="24"/>
    </location>
</feature>
<dbReference type="PANTHER" id="PTHR24208:SF166">
    <property type="entry name" value="LIM HOMEOBOX TRANSCRIPTION FACTOR 1 ALPHA, ISOFORM B"/>
    <property type="match status" value="1"/>
</dbReference>
<feature type="domain" description="LIM zinc-binding" evidence="13">
    <location>
        <begin position="253"/>
        <end position="312"/>
    </location>
</feature>
<feature type="domain" description="LIM zinc-binding" evidence="13">
    <location>
        <begin position="313"/>
        <end position="374"/>
    </location>
</feature>
<feature type="compositionally biased region" description="Low complexity" evidence="12">
    <location>
        <begin position="560"/>
        <end position="571"/>
    </location>
</feature>
<feature type="compositionally biased region" description="Pro residues" evidence="12">
    <location>
        <begin position="1"/>
        <end position="11"/>
    </location>
</feature>
<dbReference type="OrthoDB" id="10068367at2759"/>
<feature type="compositionally biased region" description="Low complexity" evidence="12">
    <location>
        <begin position="758"/>
        <end position="778"/>
    </location>
</feature>
<dbReference type="InterPro" id="IPR009057">
    <property type="entry name" value="Homeodomain-like_sf"/>
</dbReference>
<keyword evidence="2 10" id="KW-0479">Metal-binding</keyword>
<dbReference type="Gene3D" id="1.10.10.60">
    <property type="entry name" value="Homeodomain-like"/>
    <property type="match status" value="1"/>
</dbReference>
<dbReference type="GO" id="GO:0000981">
    <property type="term" value="F:DNA-binding transcription factor activity, RNA polymerase II-specific"/>
    <property type="evidence" value="ECO:0007669"/>
    <property type="project" value="InterPro"/>
</dbReference>
<dbReference type="InterPro" id="IPR050453">
    <property type="entry name" value="LIM_Homeobox_TF"/>
</dbReference>
<reference evidence="15" key="2">
    <citation type="submission" date="2020-01" db="EMBL/GenBank/DDBJ databases">
        <authorList>
            <person name="Korhonen P.K.K."/>
            <person name="Guangxu M.G."/>
            <person name="Wang T.W."/>
            <person name="Stroehlein A.J.S."/>
            <person name="Young N.D."/>
            <person name="Ang C.-S.A."/>
            <person name="Fernando D.W.F."/>
            <person name="Lu H.L."/>
            <person name="Taylor S.T."/>
            <person name="Ehtesham M.E.M."/>
            <person name="Najaraj S.H.N."/>
            <person name="Harsha G.H.G."/>
            <person name="Madugundu A.M."/>
            <person name="Renuse S.R."/>
            <person name="Holt D.H."/>
            <person name="Pandey A.P."/>
            <person name="Papenfuss A.P."/>
            <person name="Gasser R.B.G."/>
            <person name="Fischer K.F."/>
        </authorList>
    </citation>
    <scope>NUCLEOTIDE SEQUENCE</scope>
    <source>
        <strain evidence="15">SSS_KF_BRIS2020</strain>
    </source>
</reference>
<dbReference type="GO" id="GO:0046872">
    <property type="term" value="F:metal ion binding"/>
    <property type="evidence" value="ECO:0007669"/>
    <property type="project" value="UniProtKB-KW"/>
</dbReference>
<evidence type="ECO:0000256" key="12">
    <source>
        <dbReference type="SAM" id="MobiDB-lite"/>
    </source>
</evidence>
<keyword evidence="4 10" id="KW-0862">Zinc</keyword>
<dbReference type="PROSITE" id="PS00478">
    <property type="entry name" value="LIM_DOMAIN_1"/>
    <property type="match status" value="1"/>
</dbReference>
<evidence type="ECO:0000256" key="1">
    <source>
        <dbReference type="ARBA" id="ARBA00004123"/>
    </source>
</evidence>
<feature type="compositionally biased region" description="Low complexity" evidence="12">
    <location>
        <begin position="507"/>
        <end position="522"/>
    </location>
</feature>
<keyword evidence="3" id="KW-0677">Repeat</keyword>
<accession>A0A834RDH2</accession>
<evidence type="ECO:0000256" key="7">
    <source>
        <dbReference type="ARBA" id="ARBA00023155"/>
    </source>
</evidence>
<evidence type="ECO:0000259" key="14">
    <source>
        <dbReference type="PROSITE" id="PS50071"/>
    </source>
</evidence>
<dbReference type="Proteomes" id="UP000070412">
    <property type="component" value="Unassembled WGS sequence"/>
</dbReference>
<keyword evidence="7 9" id="KW-0371">Homeobox</keyword>
<feature type="compositionally biased region" description="Polar residues" evidence="12">
    <location>
        <begin position="542"/>
        <end position="551"/>
    </location>
</feature>
<gene>
    <name evidence="15" type="ORF">SSS_4319</name>
</gene>
<sequence>MLSSPIPPLPSSPQSTQSSQNSRPLSVSSRSNQHHHFHSNTQNRHNNNIQQTTTASLNNQRQQHHTEHHTADLSASAITPGPIRIEMSPSAPPIGTTPIEMIVLGTESSSSPSSPSSLPSSTSSSITSSLSSPTKTTASMMSTTTMNVLNHNSFSNNSNNNNNNNDRSHQNDKSMISNPNSISSRSSSSSISTTTSSSSSVTISKASICSTTTAATVTKMKTTTTSSLLSSSSSSSSSSSASITSEMIMKECVCCFGCQQPIRDRYLMCVSERYWHETCLQCTVCRISLTSSCYVKEKKIYCKSDYNKLYATKCSICLGSIDSNELVMRVHSYVYHLPCFNCIWCRRQLRKGDKFALRGRQPICEIDLAKENIEISPSSLTLHSFDTDSLIPSLIPNRHHIHHLNHLNLSEHHHLRSQPDLAIYEMSNGFGCGGGHSPTSSPSIIDGSLQSIGSMIPNHGPLTNKQNLCLDPLVDSCGRQQHPFSSRALTICDSTTVLSPAAIKNDPSLSYPPSTPSPTMQQQPPPSIPPQSQSSSASSISHAMNNGNSMQNNPHHNHHGNTNNNSSTNTSIPIKQDGRRGPKRPRTILTTAQRRAFKASFEISQKPCRKVRETLAKETGLSVRIVQVWFQNQRAKLKKIQRKQQQQQLSQSGGGLMLGNGSESGGGLGSSDKSKGDSTDEDDDVDEDDDDDDSQRFSLPYMLQSPDGGSYYSGRGEEDGYTVKSELGGLDDSETSLCEMDDGIIHRPTSASDPIRLSSNSSSSGTSVVNQNNNNSNSMPFGLMMISNNGPISSSLSQQQHAQQLPPASSHHHPTSTAFSTNDSHHIPHHPSLPIHHNPHLNPFQHHQNHSSLPTSNQIHSLPNMTPIDKLYSMQNSYFNNPSECEC</sequence>
<dbReference type="SUPFAM" id="SSF57716">
    <property type="entry name" value="Glucocorticoid receptor-like (DNA-binding domain)"/>
    <property type="match status" value="2"/>
</dbReference>
<feature type="region of interest" description="Disordered" evidence="12">
    <location>
        <begin position="106"/>
        <end position="197"/>
    </location>
</feature>
<feature type="domain" description="Homeobox" evidence="14">
    <location>
        <begin position="580"/>
        <end position="640"/>
    </location>
</feature>
<evidence type="ECO:0000256" key="10">
    <source>
        <dbReference type="PROSITE-ProRule" id="PRU00125"/>
    </source>
</evidence>
<name>A0A834RDH2_SARSC</name>